<keyword evidence="4" id="KW-1185">Reference proteome</keyword>
<sequence>MRLRFLPPCSLRPSLALFLAASLLSSIPVIGRPMDLHLQDSPNIHHYEISLSEALIDTGTEEKLGTGIVYLSINGERIMPRSLKDYKGHDALFASENKRDTIIGYLEINLKTGLTEEEIFRQATDHAKAVRSHAKDLGSINDWNYLTSFLEKFSSYAENMSKDSVMNLWKEVVDHALSVKAGDEIAWIEYTRRYKAPRLRAPSAAMEAALSVAGTVIFHSKPVNPQKRFARKQVIGEIKSGVPALKLEELYDHAVENHDFQSGDDESEKIMIQEWLAAEQEWKDDYYQRERERPKERRAWKDLTDWQIPGEGCVDELNKKGYLTDRALAKWRRIRNTDLPAYINTVRRDKAVANARKPKEGSELNQDAGSSTQGTGVGGDSRRGRGKKPRAA</sequence>
<accession>A0AA38P8I6</accession>
<evidence type="ECO:0000256" key="1">
    <source>
        <dbReference type="SAM" id="MobiDB-lite"/>
    </source>
</evidence>
<dbReference type="AlphaFoldDB" id="A0AA38P8I6"/>
<feature type="signal peptide" evidence="2">
    <location>
        <begin position="1"/>
        <end position="31"/>
    </location>
</feature>
<name>A0AA38P8I6_9AGAR</name>
<dbReference type="EMBL" id="MU806191">
    <property type="protein sequence ID" value="KAJ3838297.1"/>
    <property type="molecule type" value="Genomic_DNA"/>
</dbReference>
<gene>
    <name evidence="3" type="ORF">F5878DRAFT_176883</name>
</gene>
<feature type="region of interest" description="Disordered" evidence="1">
    <location>
        <begin position="349"/>
        <end position="392"/>
    </location>
</feature>
<keyword evidence="2" id="KW-0732">Signal</keyword>
<evidence type="ECO:0000313" key="4">
    <source>
        <dbReference type="Proteomes" id="UP001163846"/>
    </source>
</evidence>
<dbReference type="Proteomes" id="UP001163846">
    <property type="component" value="Unassembled WGS sequence"/>
</dbReference>
<feature type="compositionally biased region" description="Basic and acidic residues" evidence="1">
    <location>
        <begin position="349"/>
        <end position="362"/>
    </location>
</feature>
<evidence type="ECO:0000313" key="3">
    <source>
        <dbReference type="EMBL" id="KAJ3838297.1"/>
    </source>
</evidence>
<feature type="compositionally biased region" description="Polar residues" evidence="1">
    <location>
        <begin position="363"/>
        <end position="374"/>
    </location>
</feature>
<reference evidence="3" key="1">
    <citation type="submission" date="2022-08" db="EMBL/GenBank/DDBJ databases">
        <authorList>
            <consortium name="DOE Joint Genome Institute"/>
            <person name="Min B."/>
            <person name="Riley R."/>
            <person name="Sierra-Patev S."/>
            <person name="Naranjo-Ortiz M."/>
            <person name="Looney B."/>
            <person name="Konkel Z."/>
            <person name="Slot J.C."/>
            <person name="Sakamoto Y."/>
            <person name="Steenwyk J.L."/>
            <person name="Rokas A."/>
            <person name="Carro J."/>
            <person name="Camarero S."/>
            <person name="Ferreira P."/>
            <person name="Molpeceres G."/>
            <person name="Ruiz-Duenas F.J."/>
            <person name="Serrano A."/>
            <person name="Henrissat B."/>
            <person name="Drula E."/>
            <person name="Hughes K.W."/>
            <person name="Mata J.L."/>
            <person name="Ishikawa N.K."/>
            <person name="Vargas-Isla R."/>
            <person name="Ushijima S."/>
            <person name="Smith C.A."/>
            <person name="Ahrendt S."/>
            <person name="Andreopoulos W."/>
            <person name="He G."/>
            <person name="Labutti K."/>
            <person name="Lipzen A."/>
            <person name="Ng V."/>
            <person name="Sandor L."/>
            <person name="Barry K."/>
            <person name="Martinez A.T."/>
            <person name="Xiao Y."/>
            <person name="Gibbons J.G."/>
            <person name="Terashima K."/>
            <person name="Hibbett D.S."/>
            <person name="Grigoriev I.V."/>
        </authorList>
    </citation>
    <scope>NUCLEOTIDE SEQUENCE</scope>
    <source>
        <strain evidence="3">TFB9207</strain>
    </source>
</reference>
<feature type="chain" id="PRO_5041329530" evidence="2">
    <location>
        <begin position="32"/>
        <end position="392"/>
    </location>
</feature>
<protein>
    <submittedName>
        <fullName evidence="3">Uncharacterized protein</fullName>
    </submittedName>
</protein>
<proteinExistence type="predicted"/>
<evidence type="ECO:0000256" key="2">
    <source>
        <dbReference type="SAM" id="SignalP"/>
    </source>
</evidence>
<comment type="caution">
    <text evidence="3">The sequence shown here is derived from an EMBL/GenBank/DDBJ whole genome shotgun (WGS) entry which is preliminary data.</text>
</comment>
<organism evidence="3 4">
    <name type="scientific">Lentinula raphanica</name>
    <dbReference type="NCBI Taxonomy" id="153919"/>
    <lineage>
        <taxon>Eukaryota</taxon>
        <taxon>Fungi</taxon>
        <taxon>Dikarya</taxon>
        <taxon>Basidiomycota</taxon>
        <taxon>Agaricomycotina</taxon>
        <taxon>Agaricomycetes</taxon>
        <taxon>Agaricomycetidae</taxon>
        <taxon>Agaricales</taxon>
        <taxon>Marasmiineae</taxon>
        <taxon>Omphalotaceae</taxon>
        <taxon>Lentinula</taxon>
    </lineage>
</organism>